<dbReference type="EMBL" id="JAPDRK010000020">
    <property type="protein sequence ID" value="KAJ9604003.1"/>
    <property type="molecule type" value="Genomic_DNA"/>
</dbReference>
<comment type="caution">
    <text evidence="2">The sequence shown here is derived from an EMBL/GenBank/DDBJ whole genome shotgun (WGS) entry which is preliminary data.</text>
</comment>
<sequence length="242" mass="26475">MGSRTPQHKDIDPRLLAHDRLQRPYIPGPPILPDPNNPPSPVDDGPSEIDNADTLFRQGVVEAARGCLQSLPPDLQRQLPQDPVQAFRRIVLNPDAVPAQYRYDTIQSAERTATGWIAGVPAGIRHRLHHNPLRAFQAVILHLPVAQHPPALAAQHIPAPGAQPNTTIAPHPNQQPPIANQVLQEQQERLPQGIQAGAPHYGLVPRAPQVPPAPEAVVPRTSGNHSMDTTETPKDTYKRETK</sequence>
<keyword evidence="3" id="KW-1185">Reference proteome</keyword>
<evidence type="ECO:0000313" key="2">
    <source>
        <dbReference type="EMBL" id="KAJ9604003.1"/>
    </source>
</evidence>
<evidence type="ECO:0000313" key="3">
    <source>
        <dbReference type="Proteomes" id="UP001172673"/>
    </source>
</evidence>
<feature type="compositionally biased region" description="Pro residues" evidence="1">
    <location>
        <begin position="26"/>
        <end position="41"/>
    </location>
</feature>
<evidence type="ECO:0000256" key="1">
    <source>
        <dbReference type="SAM" id="MobiDB-lite"/>
    </source>
</evidence>
<organism evidence="2 3">
    <name type="scientific">Cladophialophora chaetospira</name>
    <dbReference type="NCBI Taxonomy" id="386627"/>
    <lineage>
        <taxon>Eukaryota</taxon>
        <taxon>Fungi</taxon>
        <taxon>Dikarya</taxon>
        <taxon>Ascomycota</taxon>
        <taxon>Pezizomycotina</taxon>
        <taxon>Eurotiomycetes</taxon>
        <taxon>Chaetothyriomycetidae</taxon>
        <taxon>Chaetothyriales</taxon>
        <taxon>Herpotrichiellaceae</taxon>
        <taxon>Cladophialophora</taxon>
    </lineage>
</organism>
<reference evidence="2" key="1">
    <citation type="submission" date="2022-10" db="EMBL/GenBank/DDBJ databases">
        <title>Culturing micro-colonial fungi from biological soil crusts in the Mojave desert and describing Neophaeococcomyces mojavensis, and introducing the new genera and species Taxawa tesnikishii.</title>
        <authorList>
            <person name="Kurbessoian T."/>
            <person name="Stajich J.E."/>
        </authorList>
    </citation>
    <scope>NUCLEOTIDE SEQUENCE</scope>
    <source>
        <strain evidence="2">TK_41</strain>
    </source>
</reference>
<name>A0AA38WZJ9_9EURO</name>
<accession>A0AA38WZJ9</accession>
<dbReference type="Proteomes" id="UP001172673">
    <property type="component" value="Unassembled WGS sequence"/>
</dbReference>
<feature type="compositionally biased region" description="Polar residues" evidence="1">
    <location>
        <begin position="221"/>
        <end position="230"/>
    </location>
</feature>
<protein>
    <submittedName>
        <fullName evidence="2">Uncharacterized protein</fullName>
    </submittedName>
</protein>
<proteinExistence type="predicted"/>
<feature type="compositionally biased region" description="Basic and acidic residues" evidence="1">
    <location>
        <begin position="231"/>
        <end position="242"/>
    </location>
</feature>
<feature type="region of interest" description="Disordered" evidence="1">
    <location>
        <begin position="1"/>
        <end position="51"/>
    </location>
</feature>
<feature type="compositionally biased region" description="Basic and acidic residues" evidence="1">
    <location>
        <begin position="7"/>
        <end position="22"/>
    </location>
</feature>
<dbReference type="AlphaFoldDB" id="A0AA38WZJ9"/>
<gene>
    <name evidence="2" type="ORF">H2200_011525</name>
</gene>
<feature type="region of interest" description="Disordered" evidence="1">
    <location>
        <begin position="200"/>
        <end position="242"/>
    </location>
</feature>